<dbReference type="EMBL" id="JBHSHC010000123">
    <property type="protein sequence ID" value="MFC4769286.1"/>
    <property type="molecule type" value="Genomic_DNA"/>
</dbReference>
<dbReference type="CDD" id="cd00887">
    <property type="entry name" value="MoeA"/>
    <property type="match status" value="1"/>
</dbReference>
<dbReference type="RefSeq" id="WP_380027629.1">
    <property type="nucleotide sequence ID" value="NZ_JBHSHC010000123.1"/>
</dbReference>
<dbReference type="InterPro" id="IPR036425">
    <property type="entry name" value="MoaB/Mog-like_dom_sf"/>
</dbReference>
<dbReference type="InterPro" id="IPR038987">
    <property type="entry name" value="MoeA-like"/>
</dbReference>
<evidence type="ECO:0000256" key="6">
    <source>
        <dbReference type="ARBA" id="ARBA00022505"/>
    </source>
</evidence>
<dbReference type="EC" id="2.10.1.1" evidence="4 9"/>
<keyword evidence="9" id="KW-0460">Magnesium</keyword>
<comment type="caution">
    <text evidence="11">The sequence shown here is derived from an EMBL/GenBank/DDBJ whole genome shotgun (WGS) entry which is preliminary data.</text>
</comment>
<dbReference type="Proteomes" id="UP001596002">
    <property type="component" value="Unassembled WGS sequence"/>
</dbReference>
<dbReference type="Gene3D" id="3.40.980.10">
    <property type="entry name" value="MoaB/Mog-like domain"/>
    <property type="match status" value="1"/>
</dbReference>
<evidence type="ECO:0000256" key="2">
    <source>
        <dbReference type="ARBA" id="ARBA00005046"/>
    </source>
</evidence>
<dbReference type="Gene3D" id="2.40.340.10">
    <property type="entry name" value="MoeA, C-terminal, domain IV"/>
    <property type="match status" value="1"/>
</dbReference>
<evidence type="ECO:0000256" key="5">
    <source>
        <dbReference type="ARBA" id="ARBA00021108"/>
    </source>
</evidence>
<dbReference type="Pfam" id="PF03454">
    <property type="entry name" value="MoeA_C"/>
    <property type="match status" value="1"/>
</dbReference>
<dbReference type="NCBIfam" id="TIGR00177">
    <property type="entry name" value="molyb_syn"/>
    <property type="match status" value="1"/>
</dbReference>
<keyword evidence="6 9" id="KW-0500">Molybdenum</keyword>
<dbReference type="Gene3D" id="2.170.190.11">
    <property type="entry name" value="Molybdopterin biosynthesis moea protein, domain 3"/>
    <property type="match status" value="1"/>
</dbReference>
<dbReference type="PANTHER" id="PTHR10192:SF5">
    <property type="entry name" value="GEPHYRIN"/>
    <property type="match status" value="1"/>
</dbReference>
<keyword evidence="9" id="KW-0479">Metal-binding</keyword>
<comment type="catalytic activity">
    <reaction evidence="8">
        <text>adenylyl-molybdopterin + molybdate = Mo-molybdopterin + AMP + H(+)</text>
        <dbReference type="Rhea" id="RHEA:35047"/>
        <dbReference type="ChEBI" id="CHEBI:15378"/>
        <dbReference type="ChEBI" id="CHEBI:36264"/>
        <dbReference type="ChEBI" id="CHEBI:62727"/>
        <dbReference type="ChEBI" id="CHEBI:71302"/>
        <dbReference type="ChEBI" id="CHEBI:456215"/>
        <dbReference type="EC" id="2.10.1.1"/>
    </reaction>
</comment>
<evidence type="ECO:0000256" key="9">
    <source>
        <dbReference type="RuleBase" id="RU365090"/>
    </source>
</evidence>
<dbReference type="InterPro" id="IPR005111">
    <property type="entry name" value="MoeA_C_domain_IV"/>
</dbReference>
<organism evidence="11 12">
    <name type="scientific">Effusibacillus consociatus</name>
    <dbReference type="NCBI Taxonomy" id="1117041"/>
    <lineage>
        <taxon>Bacteria</taxon>
        <taxon>Bacillati</taxon>
        <taxon>Bacillota</taxon>
        <taxon>Bacilli</taxon>
        <taxon>Bacillales</taxon>
        <taxon>Alicyclobacillaceae</taxon>
        <taxon>Effusibacillus</taxon>
    </lineage>
</organism>
<dbReference type="SUPFAM" id="SSF63867">
    <property type="entry name" value="MoeA C-terminal domain-like"/>
    <property type="match status" value="1"/>
</dbReference>
<keyword evidence="7 9" id="KW-0501">Molybdenum cofactor biosynthesis</keyword>
<comment type="pathway">
    <text evidence="2 9">Cofactor biosynthesis; molybdopterin biosynthesis.</text>
</comment>
<evidence type="ECO:0000256" key="1">
    <source>
        <dbReference type="ARBA" id="ARBA00002901"/>
    </source>
</evidence>
<protein>
    <recommendedName>
        <fullName evidence="5 9">Molybdopterin molybdenumtransferase</fullName>
        <ecNumber evidence="4 9">2.10.1.1</ecNumber>
    </recommendedName>
</protein>
<dbReference type="InterPro" id="IPR005110">
    <property type="entry name" value="MoeA_linker/N"/>
</dbReference>
<gene>
    <name evidence="11" type="primary">glp</name>
    <name evidence="11" type="ORF">ACFO8Q_18310</name>
</gene>
<dbReference type="SMART" id="SM00852">
    <property type="entry name" value="MoCF_biosynth"/>
    <property type="match status" value="1"/>
</dbReference>
<dbReference type="Pfam" id="PF00994">
    <property type="entry name" value="MoCF_biosynth"/>
    <property type="match status" value="1"/>
</dbReference>
<dbReference type="NCBIfam" id="NF045515">
    <property type="entry name" value="Glp_gephyrin"/>
    <property type="match status" value="1"/>
</dbReference>
<evidence type="ECO:0000256" key="4">
    <source>
        <dbReference type="ARBA" id="ARBA00013269"/>
    </source>
</evidence>
<evidence type="ECO:0000256" key="3">
    <source>
        <dbReference type="ARBA" id="ARBA00010763"/>
    </source>
</evidence>
<dbReference type="InterPro" id="IPR036688">
    <property type="entry name" value="MoeA_C_domain_IV_sf"/>
</dbReference>
<evidence type="ECO:0000256" key="8">
    <source>
        <dbReference type="ARBA" id="ARBA00047317"/>
    </source>
</evidence>
<comment type="cofactor">
    <cofactor evidence="9">
        <name>Mg(2+)</name>
        <dbReference type="ChEBI" id="CHEBI:18420"/>
    </cofactor>
</comment>
<sequence length="438" mass="47337">MKFFQVHETREVIRLIEETYASLERTEEVSLYQAFGRVLAEDIHAAEDVPGFDRSTVDGYAVRAQDTFGASDSMPSFLDLTGSIEMGKEAGSIAPAKAKYIPTGGMMPEGADAVVMVEHAEEVGSLLNVYKQAAPGENVIRKGEDLQEGQLVLRRGHRLEPQDLGVLAAVGVSRVKVFAKPIVGILSTGDEIVPPETKHLKPGEIRDINTVTLGAALQSMGAEVIYGGTVKDEFGEYLQRAQDLFEKVDLLIMSGGSSVGTRDYTVQVMEALGEPGVLVHGISIKPGKPTILAKAGRKPVIGLPGHPVSALVVFDLIVRRIVNRLFDRTSHPFDPRIRARLSRNLASAPGRSDYVRVRLEKRDGEVWAVPVFGKSGLISTLAGSHGVVEIPAPNEGLLQGEWVNVNCFVWERGIVSEEEDLSGGYAAQRGPEETSGCC</sequence>
<evidence type="ECO:0000259" key="10">
    <source>
        <dbReference type="SMART" id="SM00852"/>
    </source>
</evidence>
<keyword evidence="9" id="KW-0808">Transferase</keyword>
<dbReference type="Pfam" id="PF03453">
    <property type="entry name" value="MoeA_N"/>
    <property type="match status" value="1"/>
</dbReference>
<dbReference type="InterPro" id="IPR001453">
    <property type="entry name" value="MoaB/Mog_dom"/>
</dbReference>
<proteinExistence type="inferred from homology"/>
<dbReference type="SUPFAM" id="SSF53218">
    <property type="entry name" value="Molybdenum cofactor biosynthesis proteins"/>
    <property type="match status" value="1"/>
</dbReference>
<dbReference type="InterPro" id="IPR036135">
    <property type="entry name" value="MoeA_linker/N_sf"/>
</dbReference>
<accession>A0ABV9Q466</accession>
<reference evidence="12" key="1">
    <citation type="journal article" date="2019" name="Int. J. Syst. Evol. Microbiol.">
        <title>The Global Catalogue of Microorganisms (GCM) 10K type strain sequencing project: providing services to taxonomists for standard genome sequencing and annotation.</title>
        <authorList>
            <consortium name="The Broad Institute Genomics Platform"/>
            <consortium name="The Broad Institute Genome Sequencing Center for Infectious Disease"/>
            <person name="Wu L."/>
            <person name="Ma J."/>
        </authorList>
    </citation>
    <scope>NUCLEOTIDE SEQUENCE [LARGE SCALE GENOMIC DNA]</scope>
    <source>
        <strain evidence="12">WYCCWR 12678</strain>
    </source>
</reference>
<name>A0ABV9Q466_9BACL</name>
<feature type="domain" description="MoaB/Mog" evidence="10">
    <location>
        <begin position="184"/>
        <end position="324"/>
    </location>
</feature>
<evidence type="ECO:0000313" key="11">
    <source>
        <dbReference type="EMBL" id="MFC4769286.1"/>
    </source>
</evidence>
<comment type="function">
    <text evidence="1 9">Catalyzes the insertion of molybdate into adenylated molybdopterin with the concomitant release of AMP.</text>
</comment>
<evidence type="ECO:0000256" key="7">
    <source>
        <dbReference type="ARBA" id="ARBA00023150"/>
    </source>
</evidence>
<evidence type="ECO:0000313" key="12">
    <source>
        <dbReference type="Proteomes" id="UP001596002"/>
    </source>
</evidence>
<dbReference type="PANTHER" id="PTHR10192">
    <property type="entry name" value="MOLYBDOPTERIN BIOSYNTHESIS PROTEIN"/>
    <property type="match status" value="1"/>
</dbReference>
<comment type="similarity">
    <text evidence="3 9">Belongs to the MoeA family.</text>
</comment>
<keyword evidence="12" id="KW-1185">Reference proteome</keyword>
<dbReference type="SUPFAM" id="SSF63882">
    <property type="entry name" value="MoeA N-terminal region -like"/>
    <property type="match status" value="1"/>
</dbReference>
<dbReference type="Gene3D" id="3.90.105.10">
    <property type="entry name" value="Molybdopterin biosynthesis moea protein, domain 2"/>
    <property type="match status" value="1"/>
</dbReference>